<dbReference type="PANTHER" id="PTHR11879">
    <property type="entry name" value="ASPARTATE AMINOTRANSFERASE"/>
    <property type="match status" value="1"/>
</dbReference>
<sequence length="409" mass="45762">MGSNQPFSFFEDGVYIPPDSIFEVAKNYWADADAQKINLGQGAYRDEFGQPWVLPCVRMAKQMLKEKEEQGHEYLPITGLTAFREKAVELVFSGSKALAEQRIASCQSLSGTGALHLTGFALRRSNPSAKTVYITDPTWPNHKLLFTSLGYEVKEVPYYRDGGFDYASYVAALREAEPMSVLVLHACAHNPTGCDPSKEEWKEIMSVIREKRLFPVIDSAYLGFNSGSVEDDAWLIRYIVDELDLEAAVCLSFAKNMGLYGERVGLVALVTKTPELAITMNSIIANVQRATISTPPLYGARIAATVLQSPELQAQWRSDLKLMSGRIRAMREKLYDELVRLRSPRDWSFIVKQSGMFGYTGLNARQITYLRDEHHIHMAVTGRISIAALNDRNVAHVAVALDQAVRNIQ</sequence>
<dbReference type="GO" id="GO:0030170">
    <property type="term" value="F:pyridoxal phosphate binding"/>
    <property type="evidence" value="ECO:0007669"/>
    <property type="project" value="InterPro"/>
</dbReference>
<dbReference type="InterPro" id="IPR004839">
    <property type="entry name" value="Aminotransferase_I/II_large"/>
</dbReference>
<name>W9YRZ8_9EURO</name>
<evidence type="ECO:0000256" key="2">
    <source>
        <dbReference type="ARBA" id="ARBA00007441"/>
    </source>
</evidence>
<comment type="miscellaneous">
    <text evidence="7">In eukaryotes there are cytoplasmic, mitochondrial and chloroplastic isozymes.</text>
</comment>
<gene>
    <name evidence="9" type="ORF">A1O3_00576</name>
</gene>
<reference evidence="9 10" key="1">
    <citation type="submission" date="2013-03" db="EMBL/GenBank/DDBJ databases">
        <title>The Genome Sequence of Capronia epimyces CBS 606.96.</title>
        <authorList>
            <consortium name="The Broad Institute Genomics Platform"/>
            <person name="Cuomo C."/>
            <person name="de Hoog S."/>
            <person name="Gorbushina A."/>
            <person name="Walker B."/>
            <person name="Young S.K."/>
            <person name="Zeng Q."/>
            <person name="Gargeya S."/>
            <person name="Fitzgerald M."/>
            <person name="Haas B."/>
            <person name="Abouelleil A."/>
            <person name="Allen A.W."/>
            <person name="Alvarado L."/>
            <person name="Arachchi H.M."/>
            <person name="Berlin A.M."/>
            <person name="Chapman S.B."/>
            <person name="Gainer-Dewar J."/>
            <person name="Goldberg J."/>
            <person name="Griggs A."/>
            <person name="Gujja S."/>
            <person name="Hansen M."/>
            <person name="Howarth C."/>
            <person name="Imamovic A."/>
            <person name="Ireland A."/>
            <person name="Larimer J."/>
            <person name="McCowan C."/>
            <person name="Murphy C."/>
            <person name="Pearson M."/>
            <person name="Poon T.W."/>
            <person name="Priest M."/>
            <person name="Roberts A."/>
            <person name="Saif S."/>
            <person name="Shea T."/>
            <person name="Sisk P."/>
            <person name="Sykes S."/>
            <person name="Wortman J."/>
            <person name="Nusbaum C."/>
            <person name="Birren B."/>
        </authorList>
    </citation>
    <scope>NUCLEOTIDE SEQUENCE [LARGE SCALE GENOMIC DNA]</scope>
    <source>
        <strain evidence="9 10">CBS 606.96</strain>
    </source>
</reference>
<dbReference type="SUPFAM" id="SSF53383">
    <property type="entry name" value="PLP-dependent transferases"/>
    <property type="match status" value="1"/>
</dbReference>
<organism evidence="9 10">
    <name type="scientific">Capronia epimyces CBS 606.96</name>
    <dbReference type="NCBI Taxonomy" id="1182542"/>
    <lineage>
        <taxon>Eukaryota</taxon>
        <taxon>Fungi</taxon>
        <taxon>Dikarya</taxon>
        <taxon>Ascomycota</taxon>
        <taxon>Pezizomycotina</taxon>
        <taxon>Eurotiomycetes</taxon>
        <taxon>Chaetothyriomycetidae</taxon>
        <taxon>Chaetothyriales</taxon>
        <taxon>Herpotrichiellaceae</taxon>
        <taxon>Capronia</taxon>
    </lineage>
</organism>
<dbReference type="GeneID" id="19164716"/>
<proteinExistence type="inferred from homology"/>
<evidence type="ECO:0000313" key="9">
    <source>
        <dbReference type="EMBL" id="EXJ92026.1"/>
    </source>
</evidence>
<dbReference type="GO" id="GO:0005829">
    <property type="term" value="C:cytosol"/>
    <property type="evidence" value="ECO:0007669"/>
    <property type="project" value="TreeGrafter"/>
</dbReference>
<dbReference type="GO" id="GO:0004069">
    <property type="term" value="F:L-aspartate:2-oxoglutarate aminotransferase activity"/>
    <property type="evidence" value="ECO:0007669"/>
    <property type="project" value="UniProtKB-EC"/>
</dbReference>
<dbReference type="HOGENOM" id="CLU_032440_1_2_1"/>
<dbReference type="eggNOG" id="KOG1412">
    <property type="taxonomic scope" value="Eukaryota"/>
</dbReference>
<comment type="subunit">
    <text evidence="3 7">Homodimer.</text>
</comment>
<evidence type="ECO:0000256" key="4">
    <source>
        <dbReference type="ARBA" id="ARBA00022576"/>
    </source>
</evidence>
<comment type="similarity">
    <text evidence="2">Belongs to the class-I pyridoxal-phosphate-dependent aminotransferase family.</text>
</comment>
<dbReference type="PANTHER" id="PTHR11879:SF55">
    <property type="entry name" value="GLUTAMATE OXALOACETATE TRANSAMINASE 1, ISOFORM B"/>
    <property type="match status" value="1"/>
</dbReference>
<comment type="cofactor">
    <cofactor evidence="1">
        <name>pyridoxal 5'-phosphate</name>
        <dbReference type="ChEBI" id="CHEBI:597326"/>
    </cofactor>
</comment>
<evidence type="ECO:0000256" key="5">
    <source>
        <dbReference type="ARBA" id="ARBA00022679"/>
    </source>
</evidence>
<dbReference type="FunFam" id="3.90.1150.10:FF:000001">
    <property type="entry name" value="Aspartate aminotransferase"/>
    <property type="match status" value="1"/>
</dbReference>
<dbReference type="EC" id="2.6.1.1" evidence="7"/>
<keyword evidence="6" id="KW-0663">Pyridoxal phosphate</keyword>
<dbReference type="OrthoDB" id="6752799at2759"/>
<dbReference type="Gene3D" id="3.90.1150.10">
    <property type="entry name" value="Aspartate Aminotransferase, domain 1"/>
    <property type="match status" value="1"/>
</dbReference>
<keyword evidence="4 7" id="KW-0032">Aminotransferase</keyword>
<dbReference type="PRINTS" id="PR00799">
    <property type="entry name" value="TRANSAMINASE"/>
</dbReference>
<dbReference type="InterPro" id="IPR015424">
    <property type="entry name" value="PyrdxlP-dep_Trfase"/>
</dbReference>
<dbReference type="InterPro" id="IPR004838">
    <property type="entry name" value="NHTrfase_class1_PyrdxlP-BS"/>
</dbReference>
<evidence type="ECO:0000256" key="7">
    <source>
        <dbReference type="RuleBase" id="RU000480"/>
    </source>
</evidence>
<dbReference type="CDD" id="cd00609">
    <property type="entry name" value="AAT_like"/>
    <property type="match status" value="1"/>
</dbReference>
<dbReference type="PROSITE" id="PS00105">
    <property type="entry name" value="AA_TRANSFER_CLASS_1"/>
    <property type="match status" value="1"/>
</dbReference>
<dbReference type="FunFam" id="3.40.640.10:FF:000066">
    <property type="entry name" value="Aspartate aminotransferase"/>
    <property type="match status" value="1"/>
</dbReference>
<dbReference type="STRING" id="1182542.W9YRZ8"/>
<feature type="domain" description="Aminotransferase class I/classII large" evidence="8">
    <location>
        <begin position="35"/>
        <end position="401"/>
    </location>
</feature>
<dbReference type="Gene3D" id="3.40.640.10">
    <property type="entry name" value="Type I PLP-dependent aspartate aminotransferase-like (Major domain)"/>
    <property type="match status" value="1"/>
</dbReference>
<dbReference type="EMBL" id="AMGY01000001">
    <property type="protein sequence ID" value="EXJ92026.1"/>
    <property type="molecule type" value="Genomic_DNA"/>
</dbReference>
<evidence type="ECO:0000313" key="10">
    <source>
        <dbReference type="Proteomes" id="UP000019478"/>
    </source>
</evidence>
<dbReference type="InterPro" id="IPR015422">
    <property type="entry name" value="PyrdxlP-dep_Trfase_small"/>
</dbReference>
<protein>
    <recommendedName>
        <fullName evidence="7">Aspartate aminotransferase</fullName>
        <ecNumber evidence="7">2.6.1.1</ecNumber>
    </recommendedName>
</protein>
<evidence type="ECO:0000256" key="3">
    <source>
        <dbReference type="ARBA" id="ARBA00011738"/>
    </source>
</evidence>
<keyword evidence="5 7" id="KW-0808">Transferase</keyword>
<comment type="caution">
    <text evidence="9">The sequence shown here is derived from an EMBL/GenBank/DDBJ whole genome shotgun (WGS) entry which is preliminary data.</text>
</comment>
<accession>W9YRZ8</accession>
<dbReference type="InterPro" id="IPR000796">
    <property type="entry name" value="Asp_trans"/>
</dbReference>
<dbReference type="Pfam" id="PF00155">
    <property type="entry name" value="Aminotran_1_2"/>
    <property type="match status" value="1"/>
</dbReference>
<keyword evidence="10" id="KW-1185">Reference proteome</keyword>
<dbReference type="AlphaFoldDB" id="W9YRZ8"/>
<evidence type="ECO:0000256" key="6">
    <source>
        <dbReference type="ARBA" id="ARBA00022898"/>
    </source>
</evidence>
<dbReference type="InterPro" id="IPR015421">
    <property type="entry name" value="PyrdxlP-dep_Trfase_major"/>
</dbReference>
<evidence type="ECO:0000256" key="1">
    <source>
        <dbReference type="ARBA" id="ARBA00001933"/>
    </source>
</evidence>
<dbReference type="NCBIfam" id="NF006719">
    <property type="entry name" value="PRK09257.1"/>
    <property type="match status" value="1"/>
</dbReference>
<comment type="catalytic activity">
    <reaction evidence="7">
        <text>L-aspartate + 2-oxoglutarate = oxaloacetate + L-glutamate</text>
        <dbReference type="Rhea" id="RHEA:21824"/>
        <dbReference type="ChEBI" id="CHEBI:16452"/>
        <dbReference type="ChEBI" id="CHEBI:16810"/>
        <dbReference type="ChEBI" id="CHEBI:29985"/>
        <dbReference type="ChEBI" id="CHEBI:29991"/>
        <dbReference type="EC" id="2.6.1.1"/>
    </reaction>
</comment>
<evidence type="ECO:0000259" key="8">
    <source>
        <dbReference type="Pfam" id="PF00155"/>
    </source>
</evidence>
<dbReference type="GO" id="GO:0006532">
    <property type="term" value="P:aspartate biosynthetic process"/>
    <property type="evidence" value="ECO:0007669"/>
    <property type="project" value="TreeGrafter"/>
</dbReference>
<dbReference type="Proteomes" id="UP000019478">
    <property type="component" value="Unassembled WGS sequence"/>
</dbReference>
<dbReference type="RefSeq" id="XP_007728916.1">
    <property type="nucleotide sequence ID" value="XM_007730726.1"/>
</dbReference>